<protein>
    <recommendedName>
        <fullName evidence="4">DoxX-like protein</fullName>
    </recommendedName>
</protein>
<dbReference type="STRING" id="157838.AN964_16360"/>
<accession>A0A0Q3X0P5</accession>
<feature type="transmembrane region" description="Helical" evidence="1">
    <location>
        <begin position="44"/>
        <end position="63"/>
    </location>
</feature>
<evidence type="ECO:0000313" key="2">
    <source>
        <dbReference type="EMBL" id="KQL54919.1"/>
    </source>
</evidence>
<feature type="transmembrane region" description="Helical" evidence="1">
    <location>
        <begin position="75"/>
        <end position="94"/>
    </location>
</feature>
<sequence>MKLMVGVILILISVVHVIYGEKKLVKELMVLKADNSLIGSLRVMSLQGGVLLLFVGLIELMIYIGAITLFGISRFFPLGIICLNVICCLIVSIFKHRELIKAMIPQLLIFFIIIIIQLLSIR</sequence>
<comment type="caution">
    <text evidence="2">The sequence shown here is derived from an EMBL/GenBank/DDBJ whole genome shotgun (WGS) entry which is preliminary data.</text>
</comment>
<keyword evidence="1" id="KW-0472">Membrane</keyword>
<feature type="transmembrane region" description="Helical" evidence="1">
    <location>
        <begin position="100"/>
        <end position="121"/>
    </location>
</feature>
<keyword evidence="1" id="KW-0812">Transmembrane</keyword>
<reference evidence="2 3" key="1">
    <citation type="submission" date="2015-09" db="EMBL/GenBank/DDBJ databases">
        <title>Genome sequencing project for genomic taxonomy and phylogenomics of Bacillus-like bacteria.</title>
        <authorList>
            <person name="Liu B."/>
            <person name="Wang J."/>
            <person name="Zhu Y."/>
            <person name="Liu G."/>
            <person name="Chen Q."/>
            <person name="Chen Z."/>
            <person name="Lan J."/>
            <person name="Che J."/>
            <person name="Ge C."/>
            <person name="Shi H."/>
            <person name="Pan Z."/>
            <person name="Liu X."/>
        </authorList>
    </citation>
    <scope>NUCLEOTIDE SEQUENCE [LARGE SCALE GENOMIC DNA]</scope>
    <source>
        <strain evidence="2 3">LMG 18435</strain>
    </source>
</reference>
<organism evidence="2 3">
    <name type="scientific">Heyndrickxia shackletonii</name>
    <dbReference type="NCBI Taxonomy" id="157838"/>
    <lineage>
        <taxon>Bacteria</taxon>
        <taxon>Bacillati</taxon>
        <taxon>Bacillota</taxon>
        <taxon>Bacilli</taxon>
        <taxon>Bacillales</taxon>
        <taxon>Bacillaceae</taxon>
        <taxon>Heyndrickxia</taxon>
    </lineage>
</organism>
<name>A0A0Q3X0P5_9BACI</name>
<dbReference type="AlphaFoldDB" id="A0A0Q3X0P5"/>
<keyword evidence="3" id="KW-1185">Reference proteome</keyword>
<evidence type="ECO:0008006" key="4">
    <source>
        <dbReference type="Google" id="ProtNLM"/>
    </source>
</evidence>
<dbReference type="PATRIC" id="fig|157838.3.peg.3619"/>
<dbReference type="RefSeq" id="WP_055740713.1">
    <property type="nucleotide sequence ID" value="NZ_JAAIWL010000010.1"/>
</dbReference>
<evidence type="ECO:0000313" key="3">
    <source>
        <dbReference type="Proteomes" id="UP000051888"/>
    </source>
</evidence>
<dbReference type="Proteomes" id="UP000051888">
    <property type="component" value="Unassembled WGS sequence"/>
</dbReference>
<keyword evidence="1" id="KW-1133">Transmembrane helix</keyword>
<dbReference type="EMBL" id="LJJC01000004">
    <property type="protein sequence ID" value="KQL54919.1"/>
    <property type="molecule type" value="Genomic_DNA"/>
</dbReference>
<proteinExistence type="predicted"/>
<evidence type="ECO:0000256" key="1">
    <source>
        <dbReference type="SAM" id="Phobius"/>
    </source>
</evidence>
<gene>
    <name evidence="2" type="ORF">AN964_16360</name>
</gene>